<dbReference type="CDD" id="cd12148">
    <property type="entry name" value="fungal_TF_MHR"/>
    <property type="match status" value="1"/>
</dbReference>
<evidence type="ECO:0000256" key="1">
    <source>
        <dbReference type="ARBA" id="ARBA00004123"/>
    </source>
</evidence>
<dbReference type="AlphaFoldDB" id="A0A8H4NP80"/>
<reference evidence="4" key="1">
    <citation type="submission" date="2020-01" db="EMBL/GenBank/DDBJ databases">
        <title>Identification and distribution of gene clusters putatively required for synthesis of sphingolipid metabolism inhibitors in phylogenetically diverse species of the filamentous fungus Fusarium.</title>
        <authorList>
            <person name="Kim H.-S."/>
            <person name="Busman M."/>
            <person name="Brown D.W."/>
            <person name="Divon H."/>
            <person name="Uhlig S."/>
            <person name="Proctor R.H."/>
        </authorList>
    </citation>
    <scope>NUCLEOTIDE SEQUENCE</scope>
    <source>
        <strain evidence="4">NRRL 53441</strain>
    </source>
</reference>
<keyword evidence="2" id="KW-0539">Nucleus</keyword>
<organism evidence="4 5">
    <name type="scientific">Fusarium austroafricanum</name>
    <dbReference type="NCBI Taxonomy" id="2364996"/>
    <lineage>
        <taxon>Eukaryota</taxon>
        <taxon>Fungi</taxon>
        <taxon>Dikarya</taxon>
        <taxon>Ascomycota</taxon>
        <taxon>Pezizomycotina</taxon>
        <taxon>Sordariomycetes</taxon>
        <taxon>Hypocreomycetidae</taxon>
        <taxon>Hypocreales</taxon>
        <taxon>Nectriaceae</taxon>
        <taxon>Fusarium</taxon>
        <taxon>Fusarium concolor species complex</taxon>
    </lineage>
</organism>
<dbReference type="SMART" id="SM00906">
    <property type="entry name" value="Fungal_trans"/>
    <property type="match status" value="1"/>
</dbReference>
<evidence type="ECO:0000259" key="3">
    <source>
        <dbReference type="SMART" id="SM00906"/>
    </source>
</evidence>
<evidence type="ECO:0000313" key="4">
    <source>
        <dbReference type="EMBL" id="KAF4445844.1"/>
    </source>
</evidence>
<sequence>MTDMQRLPKDIRFGEPLSTPILMSPLTPLYPSTASKLVLWQTYIDVVDPTLKLFHIPTAQREFVKAIQDPSTIEPAMECLMFAVYYSFIATMPVSACLSTFSEDKAVLIRRYRLGVETALLKSKFLHSSDVKVLQALTFVRNSDDQPDMQALMSIAIGNAMRMGLNCERAMLDLSAFETEMCRRLWWQVYILDVRTSMECGAEPSIREQTISMKKPRNVNDIALHPDMTVLPDSQDEKTEMTLILVRIQGSKITRRTIFSESFNRTNGYSTLTREGKCQKLDEFKETAEMKYLIRNSSQIPLDVIASATAKLIVAKLKVMFCQPQTTEASGSSLRDTYKVLCLDVLKESHKVRCYKLGRPWSWLFEACVEWDALTYVLLDLCVTPRSGSSEDAYHVVDQVCTEWQRDPDLVGDTRWQLIEALWLEVKSARRMNSMV</sequence>
<name>A0A8H4NP80_9HYPO</name>
<dbReference type="Proteomes" id="UP000605986">
    <property type="component" value="Unassembled WGS sequence"/>
</dbReference>
<dbReference type="Pfam" id="PF04082">
    <property type="entry name" value="Fungal_trans"/>
    <property type="match status" value="1"/>
</dbReference>
<evidence type="ECO:0000256" key="2">
    <source>
        <dbReference type="ARBA" id="ARBA00023242"/>
    </source>
</evidence>
<comment type="caution">
    <text evidence="4">The sequence shown here is derived from an EMBL/GenBank/DDBJ whole genome shotgun (WGS) entry which is preliminary data.</text>
</comment>
<evidence type="ECO:0000313" key="5">
    <source>
        <dbReference type="Proteomes" id="UP000605986"/>
    </source>
</evidence>
<dbReference type="GO" id="GO:0005634">
    <property type="term" value="C:nucleus"/>
    <property type="evidence" value="ECO:0007669"/>
    <property type="project" value="UniProtKB-SubCell"/>
</dbReference>
<protein>
    <submittedName>
        <fullName evidence="4">Fungal specific transcription factor</fullName>
    </submittedName>
</protein>
<comment type="subcellular location">
    <subcellularLocation>
        <location evidence="1">Nucleus</location>
    </subcellularLocation>
</comment>
<feature type="domain" description="Xylanolytic transcriptional activator regulatory" evidence="3">
    <location>
        <begin position="149"/>
        <end position="222"/>
    </location>
</feature>
<dbReference type="EMBL" id="JAADJG010000498">
    <property type="protein sequence ID" value="KAF4445844.1"/>
    <property type="molecule type" value="Genomic_DNA"/>
</dbReference>
<dbReference type="GO" id="GO:0006351">
    <property type="term" value="P:DNA-templated transcription"/>
    <property type="evidence" value="ECO:0007669"/>
    <property type="project" value="InterPro"/>
</dbReference>
<dbReference type="GO" id="GO:0008270">
    <property type="term" value="F:zinc ion binding"/>
    <property type="evidence" value="ECO:0007669"/>
    <property type="project" value="InterPro"/>
</dbReference>
<dbReference type="InterPro" id="IPR007219">
    <property type="entry name" value="XnlR_reg_dom"/>
</dbReference>
<proteinExistence type="predicted"/>
<keyword evidence="5" id="KW-1185">Reference proteome</keyword>
<dbReference type="PANTHER" id="PTHR31001:SF91">
    <property type="entry name" value="ZN(II)2CYS6 TRANSCRIPTION FACTOR (EUROFUNG)"/>
    <property type="match status" value="1"/>
</dbReference>
<gene>
    <name evidence="4" type="ORF">F53441_10490</name>
</gene>
<dbReference type="GO" id="GO:0003677">
    <property type="term" value="F:DNA binding"/>
    <property type="evidence" value="ECO:0007669"/>
    <property type="project" value="InterPro"/>
</dbReference>
<accession>A0A8H4NP80</accession>
<dbReference type="OrthoDB" id="435881at2759"/>
<dbReference type="InterPro" id="IPR050613">
    <property type="entry name" value="Sec_Metabolite_Reg"/>
</dbReference>
<dbReference type="PANTHER" id="PTHR31001">
    <property type="entry name" value="UNCHARACTERIZED TRANSCRIPTIONAL REGULATORY PROTEIN"/>
    <property type="match status" value="1"/>
</dbReference>